<sequence>MRISVVIALLSLALLQGGCTQWYYEMGEALPESFEQDAQGKTLANVLAELGPPLRFATSEDQLLMAWEAWEVRRSALGLSLGWAGADFLNFDWGSAEIEGDYLIVTFDADGRVSAAQRVHREESLGGGAAIQPFYSFVSVVDVQDLLQPLPQHGWGASQLLTLPQVLNNPQSPGMGDTGIEQRGTPLGAGARTLEWLE</sequence>
<evidence type="ECO:0000313" key="2">
    <source>
        <dbReference type="Proteomes" id="UP001626537"/>
    </source>
</evidence>
<accession>A0ABZ0I525</accession>
<gene>
    <name evidence="1" type="ORF">R0135_05495</name>
</gene>
<organism evidence="1 2">
    <name type="scientific">Congregibacter variabilis</name>
    <dbReference type="NCBI Taxonomy" id="3081200"/>
    <lineage>
        <taxon>Bacteria</taxon>
        <taxon>Pseudomonadati</taxon>
        <taxon>Pseudomonadota</taxon>
        <taxon>Gammaproteobacteria</taxon>
        <taxon>Cellvibrionales</taxon>
        <taxon>Halieaceae</taxon>
        <taxon>Congregibacter</taxon>
    </lineage>
</organism>
<keyword evidence="2" id="KW-1185">Reference proteome</keyword>
<dbReference type="EMBL" id="CP136864">
    <property type="protein sequence ID" value="WOJ94618.1"/>
    <property type="molecule type" value="Genomic_DNA"/>
</dbReference>
<protein>
    <recommendedName>
        <fullName evidence="3">Lipoprotein</fullName>
    </recommendedName>
</protein>
<dbReference type="RefSeq" id="WP_407349255.1">
    <property type="nucleotide sequence ID" value="NZ_CP136864.1"/>
</dbReference>
<proteinExistence type="predicted"/>
<dbReference type="Proteomes" id="UP001626537">
    <property type="component" value="Chromosome"/>
</dbReference>
<reference evidence="1 2" key="1">
    <citation type="submission" date="2023-10" db="EMBL/GenBank/DDBJ databases">
        <title>Two novel species belonging to the OM43/NOR5 clade.</title>
        <authorList>
            <person name="Park M."/>
        </authorList>
    </citation>
    <scope>NUCLEOTIDE SEQUENCE [LARGE SCALE GENOMIC DNA]</scope>
    <source>
        <strain evidence="1 2">IMCC43200</strain>
    </source>
</reference>
<evidence type="ECO:0008006" key="3">
    <source>
        <dbReference type="Google" id="ProtNLM"/>
    </source>
</evidence>
<evidence type="ECO:0000313" key="1">
    <source>
        <dbReference type="EMBL" id="WOJ94618.1"/>
    </source>
</evidence>
<name>A0ABZ0I525_9GAMM</name>